<dbReference type="Gene3D" id="1.10.443.10">
    <property type="entry name" value="Intergrase catalytic core"/>
    <property type="match status" value="1"/>
</dbReference>
<dbReference type="InterPro" id="IPR050090">
    <property type="entry name" value="Tyrosine_recombinase_XerCD"/>
</dbReference>
<dbReference type="CDD" id="cd01189">
    <property type="entry name" value="INT_ICEBs1_C_like"/>
    <property type="match status" value="1"/>
</dbReference>
<feature type="domain" description="Tyr recombinase" evidence="5">
    <location>
        <begin position="201"/>
        <end position="392"/>
    </location>
</feature>
<evidence type="ECO:0000256" key="4">
    <source>
        <dbReference type="ARBA" id="ARBA00023172"/>
    </source>
</evidence>
<keyword evidence="2" id="KW-0229">DNA integration</keyword>
<dbReference type="PANTHER" id="PTHR30349:SF64">
    <property type="entry name" value="PROPHAGE INTEGRASE INTD-RELATED"/>
    <property type="match status" value="1"/>
</dbReference>
<keyword evidence="3" id="KW-0238">DNA-binding</keyword>
<reference evidence="6 7" key="1">
    <citation type="submission" date="2018-11" db="EMBL/GenBank/DDBJ databases">
        <title>Sequencing the genomes of 1000 actinobacteria strains.</title>
        <authorList>
            <person name="Klenk H.-P."/>
        </authorList>
    </citation>
    <scope>NUCLEOTIDE SEQUENCE [LARGE SCALE GENOMIC DNA]</scope>
    <source>
        <strain evidence="6 7">DSM 15700</strain>
    </source>
</reference>
<dbReference type="SUPFAM" id="SSF56349">
    <property type="entry name" value="DNA breaking-rejoining enzymes"/>
    <property type="match status" value="1"/>
</dbReference>
<organism evidence="6 7">
    <name type="scientific">Myceligenerans xiligouense</name>
    <dbReference type="NCBI Taxonomy" id="253184"/>
    <lineage>
        <taxon>Bacteria</taxon>
        <taxon>Bacillati</taxon>
        <taxon>Actinomycetota</taxon>
        <taxon>Actinomycetes</taxon>
        <taxon>Micrococcales</taxon>
        <taxon>Promicromonosporaceae</taxon>
        <taxon>Myceligenerans</taxon>
    </lineage>
</organism>
<dbReference type="Gene3D" id="1.10.150.130">
    <property type="match status" value="1"/>
</dbReference>
<evidence type="ECO:0000256" key="1">
    <source>
        <dbReference type="ARBA" id="ARBA00008857"/>
    </source>
</evidence>
<dbReference type="Pfam" id="PF14659">
    <property type="entry name" value="Phage_int_SAM_3"/>
    <property type="match status" value="1"/>
</dbReference>
<dbReference type="GO" id="GO:0003677">
    <property type="term" value="F:DNA binding"/>
    <property type="evidence" value="ECO:0007669"/>
    <property type="project" value="UniProtKB-KW"/>
</dbReference>
<dbReference type="InterPro" id="IPR004107">
    <property type="entry name" value="Integrase_SAM-like_N"/>
</dbReference>
<comment type="similarity">
    <text evidence="1">Belongs to the 'phage' integrase family.</text>
</comment>
<evidence type="ECO:0000256" key="2">
    <source>
        <dbReference type="ARBA" id="ARBA00022908"/>
    </source>
</evidence>
<dbReference type="Pfam" id="PF00589">
    <property type="entry name" value="Phage_integrase"/>
    <property type="match status" value="1"/>
</dbReference>
<protein>
    <submittedName>
        <fullName evidence="6">Site-specific recombinase XerD</fullName>
    </submittedName>
</protein>
<dbReference type="PROSITE" id="PS51898">
    <property type="entry name" value="TYR_RECOMBINASE"/>
    <property type="match status" value="1"/>
</dbReference>
<keyword evidence="4" id="KW-0233">DNA recombination</keyword>
<dbReference type="GO" id="GO:0015074">
    <property type="term" value="P:DNA integration"/>
    <property type="evidence" value="ECO:0007669"/>
    <property type="project" value="UniProtKB-KW"/>
</dbReference>
<dbReference type="EMBL" id="RKQZ01000001">
    <property type="protein sequence ID" value="RPF21427.1"/>
    <property type="molecule type" value="Genomic_DNA"/>
</dbReference>
<dbReference type="Proteomes" id="UP000280501">
    <property type="component" value="Unassembled WGS sequence"/>
</dbReference>
<dbReference type="PANTHER" id="PTHR30349">
    <property type="entry name" value="PHAGE INTEGRASE-RELATED"/>
    <property type="match status" value="1"/>
</dbReference>
<evidence type="ECO:0000313" key="6">
    <source>
        <dbReference type="EMBL" id="RPF21427.1"/>
    </source>
</evidence>
<sequence>MAKETTRRMFGALEARKNRKTGEVTSWRARYTGPDTERHERPFVDKMAGEAWLNAERILIDRGEWTPPKVRDAAERARSQQAITLRDWAERSMVNKALRTSTRDRYRRMLNKRILPALGDIPLADLTRMDVTTWYMTLAVTLAKEADERRARGYKGNTDGRGALYSAYQVLSSILADAVDHELLDVSPAKVKGGLQYDPLHEPVVLTSEQMWQLTDLLPDYLRAFVPLLATTGLRKGEMRALMCRHLTLDDPERAVVQVRGTVAVPGRNYKIGDPKTKRSRRDIAIPSFVVPILREHIDRFSEPGPGGIVFPAKSGGVLSVAVIESWWQGAREQVGLADLHVHDLRHTALTWAARSGATLAELMAIAGHSTPEVALRYQHVGDEERRHAIAEKVGAVFQDELAHRRATRARTSDDVGKAGTAG</sequence>
<dbReference type="RefSeq" id="WP_123814460.1">
    <property type="nucleotide sequence ID" value="NZ_RKQZ01000001.1"/>
</dbReference>
<dbReference type="InterPro" id="IPR002104">
    <property type="entry name" value="Integrase_catalytic"/>
</dbReference>
<evidence type="ECO:0000256" key="3">
    <source>
        <dbReference type="ARBA" id="ARBA00023125"/>
    </source>
</evidence>
<evidence type="ECO:0000259" key="5">
    <source>
        <dbReference type="PROSITE" id="PS51898"/>
    </source>
</evidence>
<keyword evidence="7" id="KW-1185">Reference proteome</keyword>
<proteinExistence type="inferred from homology"/>
<accession>A0A3N4YMT6</accession>
<comment type="caution">
    <text evidence="6">The sequence shown here is derived from an EMBL/GenBank/DDBJ whole genome shotgun (WGS) entry which is preliminary data.</text>
</comment>
<name>A0A3N4YMT6_9MICO</name>
<dbReference type="AlphaFoldDB" id="A0A3N4YMT6"/>
<dbReference type="InterPro" id="IPR010998">
    <property type="entry name" value="Integrase_recombinase_N"/>
</dbReference>
<dbReference type="InterPro" id="IPR011010">
    <property type="entry name" value="DNA_brk_join_enz"/>
</dbReference>
<dbReference type="OrthoDB" id="148546at2"/>
<gene>
    <name evidence="6" type="ORF">EDD34_2054</name>
</gene>
<evidence type="ECO:0000313" key="7">
    <source>
        <dbReference type="Proteomes" id="UP000280501"/>
    </source>
</evidence>
<dbReference type="GO" id="GO:0006310">
    <property type="term" value="P:DNA recombination"/>
    <property type="evidence" value="ECO:0007669"/>
    <property type="project" value="UniProtKB-KW"/>
</dbReference>
<dbReference type="InterPro" id="IPR013762">
    <property type="entry name" value="Integrase-like_cat_sf"/>
</dbReference>